<feature type="non-terminal residue" evidence="3">
    <location>
        <position position="1"/>
    </location>
</feature>
<accession>A0A9W7TP98</accession>
<dbReference type="AlphaFoldDB" id="A0A9W7TP98"/>
<dbReference type="Proteomes" id="UP001059041">
    <property type="component" value="Linkage Group LG15"/>
</dbReference>
<dbReference type="GO" id="GO:0005886">
    <property type="term" value="C:plasma membrane"/>
    <property type="evidence" value="ECO:0007669"/>
    <property type="project" value="TreeGrafter"/>
</dbReference>
<feature type="coiled-coil region" evidence="2">
    <location>
        <begin position="301"/>
        <end position="328"/>
    </location>
</feature>
<evidence type="ECO:0000256" key="1">
    <source>
        <dbReference type="ARBA" id="ARBA00022658"/>
    </source>
</evidence>
<feature type="non-terminal residue" evidence="3">
    <location>
        <position position="421"/>
    </location>
</feature>
<dbReference type="PANTHER" id="PTHR22826:SF117">
    <property type="entry name" value="PLECKSTRIN HOMOLOGY DOMAIN-CONTAINING FAMILY G MEMBER 4B-RELATED"/>
    <property type="match status" value="1"/>
</dbReference>
<proteinExistence type="predicted"/>
<dbReference type="InterPro" id="IPR051336">
    <property type="entry name" value="RhoGEF_Guanine_NuclExch_SF"/>
</dbReference>
<comment type="caution">
    <text evidence="3">The sequence shown here is derived from an EMBL/GenBank/DDBJ whole genome shotgun (WGS) entry which is preliminary data.</text>
</comment>
<evidence type="ECO:0000313" key="3">
    <source>
        <dbReference type="EMBL" id="KAI7800061.1"/>
    </source>
</evidence>
<evidence type="ECO:0000256" key="2">
    <source>
        <dbReference type="SAM" id="Coils"/>
    </source>
</evidence>
<dbReference type="GO" id="GO:0005737">
    <property type="term" value="C:cytoplasm"/>
    <property type="evidence" value="ECO:0007669"/>
    <property type="project" value="TreeGrafter"/>
</dbReference>
<dbReference type="PANTHER" id="PTHR22826">
    <property type="entry name" value="RHO GUANINE EXCHANGE FACTOR-RELATED"/>
    <property type="match status" value="1"/>
</dbReference>
<evidence type="ECO:0000313" key="4">
    <source>
        <dbReference type="Proteomes" id="UP001059041"/>
    </source>
</evidence>
<dbReference type="GO" id="GO:0019898">
    <property type="term" value="C:extrinsic component of membrane"/>
    <property type="evidence" value="ECO:0007669"/>
    <property type="project" value="TreeGrafter"/>
</dbReference>
<name>A0A9W7TP98_TRIRA</name>
<gene>
    <name evidence="3" type="ORF">IRJ41_023720</name>
</gene>
<organism evidence="3 4">
    <name type="scientific">Triplophysa rosa</name>
    <name type="common">Cave loach</name>
    <dbReference type="NCBI Taxonomy" id="992332"/>
    <lineage>
        <taxon>Eukaryota</taxon>
        <taxon>Metazoa</taxon>
        <taxon>Chordata</taxon>
        <taxon>Craniata</taxon>
        <taxon>Vertebrata</taxon>
        <taxon>Euteleostomi</taxon>
        <taxon>Actinopterygii</taxon>
        <taxon>Neopterygii</taxon>
        <taxon>Teleostei</taxon>
        <taxon>Ostariophysi</taxon>
        <taxon>Cypriniformes</taxon>
        <taxon>Nemacheilidae</taxon>
        <taxon>Triplophysa</taxon>
    </lineage>
</organism>
<keyword evidence="4" id="KW-1185">Reference proteome</keyword>
<protein>
    <submittedName>
        <fullName evidence="3">Uncharacterized protein</fullName>
    </submittedName>
</protein>
<keyword evidence="2" id="KW-0175">Coiled coil</keyword>
<keyword evidence="1" id="KW-0344">Guanine-nucleotide releasing factor</keyword>
<dbReference type="GO" id="GO:0007411">
    <property type="term" value="P:axon guidance"/>
    <property type="evidence" value="ECO:0007669"/>
    <property type="project" value="TreeGrafter"/>
</dbReference>
<reference evidence="3" key="1">
    <citation type="submission" date="2021-02" db="EMBL/GenBank/DDBJ databases">
        <title>Comparative genomics reveals that relaxation of natural selection precedes convergent phenotypic evolution of cavefish.</title>
        <authorList>
            <person name="Peng Z."/>
        </authorList>
    </citation>
    <scope>NUCLEOTIDE SEQUENCE</scope>
    <source>
        <tissue evidence="3">Muscle</tissue>
    </source>
</reference>
<sequence>SEVWWSPPSPALPADHVLKSGAVIFPGAFDQHGCPLVMFPADTQWKLSEEVSGEEVSQFILYCLRLHNKKGEEGLVSVVADLRQADVTVVKFITETLLRLEFYRRIFHSVYFVQPKKKSVQKQLGKLLTPSSKQKRPVLFKRVFLKDICELSNFMDWSQLTCSLGGYLMYCHDSWVNFIKEIDMFVQEFLCVVNRLPSSICTLQSLAKLPVPADFERLRDFCSVNEARFQQLRRDLGLDDLLKRCECLLEKLRFPENEPCFYAMAGTILFSLTALEMLQNYNRLSAAVEKVELLWQQAFSKPRLQLQVAHLQREAQQIQEQIVVLHREKVQPYRIQPAEDVHRAESLRLEFESLIYMHAMALVRRAEDVLHTLSESVQLTDVSEPWVDDLHRMKENLRSSVQQLYQTLRNMSDFHYTLNRV</sequence>
<dbReference type="EMBL" id="JAFHDT010000015">
    <property type="protein sequence ID" value="KAI7800061.1"/>
    <property type="molecule type" value="Genomic_DNA"/>
</dbReference>
<dbReference type="GO" id="GO:0005085">
    <property type="term" value="F:guanyl-nucleotide exchange factor activity"/>
    <property type="evidence" value="ECO:0007669"/>
    <property type="project" value="UniProtKB-KW"/>
</dbReference>